<dbReference type="Proteomes" id="UP000784294">
    <property type="component" value="Unassembled WGS sequence"/>
</dbReference>
<reference evidence="2" key="1">
    <citation type="submission" date="2018-11" db="EMBL/GenBank/DDBJ databases">
        <authorList>
            <consortium name="Pathogen Informatics"/>
        </authorList>
    </citation>
    <scope>NUCLEOTIDE SEQUENCE</scope>
</reference>
<feature type="region of interest" description="Disordered" evidence="1">
    <location>
        <begin position="1"/>
        <end position="31"/>
    </location>
</feature>
<name>A0A3S5A699_9PLAT</name>
<keyword evidence="3" id="KW-1185">Reference proteome</keyword>
<feature type="compositionally biased region" description="Polar residues" evidence="1">
    <location>
        <begin position="1"/>
        <end position="10"/>
    </location>
</feature>
<gene>
    <name evidence="2" type="ORF">PXEA_LOCUS6541</name>
</gene>
<dbReference type="AlphaFoldDB" id="A0A3S5A699"/>
<comment type="caution">
    <text evidence="2">The sequence shown here is derived from an EMBL/GenBank/DDBJ whole genome shotgun (WGS) entry which is preliminary data.</text>
</comment>
<feature type="region of interest" description="Disordered" evidence="1">
    <location>
        <begin position="176"/>
        <end position="202"/>
    </location>
</feature>
<dbReference type="EMBL" id="CAAALY010016778">
    <property type="protein sequence ID" value="VEL13101.1"/>
    <property type="molecule type" value="Genomic_DNA"/>
</dbReference>
<evidence type="ECO:0000313" key="3">
    <source>
        <dbReference type="Proteomes" id="UP000784294"/>
    </source>
</evidence>
<sequence length="241" mass="26265">MLACSPSPSSFGHRHSTTASVPESHSTASPRSAFRLLPSALRPGNGHRSCRRDTCPEQSSLLRLHCRKAKSANIHFPLPGPTQLDSGTSDTGETAEVTKTVRTLNATVTCQEPDPEFEREQELEPETVEQGLNSLTEEPIKPCSLLLSRAHPLSTQSFKLSASTSIQPQQECQPLVPGLLDSESAGSPRSSTSSLSRSSSKRIRFRLRSAGLRLKSAFKRPGRHDKTRELSPCLDDLNDKA</sequence>
<proteinExistence type="predicted"/>
<feature type="region of interest" description="Disordered" evidence="1">
    <location>
        <begin position="216"/>
        <end position="241"/>
    </location>
</feature>
<protein>
    <submittedName>
        <fullName evidence="2">Uncharacterized protein</fullName>
    </submittedName>
</protein>
<feature type="compositionally biased region" description="Low complexity" evidence="1">
    <location>
        <begin position="182"/>
        <end position="198"/>
    </location>
</feature>
<evidence type="ECO:0000313" key="2">
    <source>
        <dbReference type="EMBL" id="VEL13101.1"/>
    </source>
</evidence>
<feature type="compositionally biased region" description="Polar residues" evidence="1">
    <location>
        <begin position="17"/>
        <end position="30"/>
    </location>
</feature>
<accession>A0A3S5A699</accession>
<evidence type="ECO:0000256" key="1">
    <source>
        <dbReference type="SAM" id="MobiDB-lite"/>
    </source>
</evidence>
<organism evidence="2 3">
    <name type="scientific">Protopolystoma xenopodis</name>
    <dbReference type="NCBI Taxonomy" id="117903"/>
    <lineage>
        <taxon>Eukaryota</taxon>
        <taxon>Metazoa</taxon>
        <taxon>Spiralia</taxon>
        <taxon>Lophotrochozoa</taxon>
        <taxon>Platyhelminthes</taxon>
        <taxon>Monogenea</taxon>
        <taxon>Polyopisthocotylea</taxon>
        <taxon>Polystomatidea</taxon>
        <taxon>Polystomatidae</taxon>
        <taxon>Protopolystoma</taxon>
    </lineage>
</organism>